<gene>
    <name evidence="2" type="ORF">BAE44_0000275</name>
</gene>
<organism evidence="2 3">
    <name type="scientific">Dichanthelium oligosanthes</name>
    <dbReference type="NCBI Taxonomy" id="888268"/>
    <lineage>
        <taxon>Eukaryota</taxon>
        <taxon>Viridiplantae</taxon>
        <taxon>Streptophyta</taxon>
        <taxon>Embryophyta</taxon>
        <taxon>Tracheophyta</taxon>
        <taxon>Spermatophyta</taxon>
        <taxon>Magnoliopsida</taxon>
        <taxon>Liliopsida</taxon>
        <taxon>Poales</taxon>
        <taxon>Poaceae</taxon>
        <taxon>PACMAD clade</taxon>
        <taxon>Panicoideae</taxon>
        <taxon>Panicodae</taxon>
        <taxon>Paniceae</taxon>
        <taxon>Dichantheliinae</taxon>
        <taxon>Dichanthelium</taxon>
    </lineage>
</organism>
<accession>A0A1E5WMS9</accession>
<sequence length="157" mass="16391">MAAGAEEPAAAGATPAPAVAAARQQEEGQALFEEKLAELVTEARGVSREFGLDVRAVAFRPDGRGAAQHEFLGAPLEARVTGLIRRAVAGDVSAMGMEEVAEHERQLRTLRAVVARELQAKAKAAAAGAAKRAPEQQEEADGAGGSPDNKIRRIMVD</sequence>
<evidence type="ECO:0000313" key="2">
    <source>
        <dbReference type="EMBL" id="OEL38705.1"/>
    </source>
</evidence>
<comment type="caution">
    <text evidence="2">The sequence shown here is derived from an EMBL/GenBank/DDBJ whole genome shotgun (WGS) entry which is preliminary data.</text>
</comment>
<feature type="region of interest" description="Disordered" evidence="1">
    <location>
        <begin position="1"/>
        <end position="25"/>
    </location>
</feature>
<name>A0A1E5WMS9_9POAL</name>
<feature type="compositionally biased region" description="Low complexity" evidence="1">
    <location>
        <begin position="1"/>
        <end position="22"/>
    </location>
</feature>
<dbReference type="OrthoDB" id="696075at2759"/>
<dbReference type="AlphaFoldDB" id="A0A1E5WMS9"/>
<evidence type="ECO:0000313" key="3">
    <source>
        <dbReference type="Proteomes" id="UP000095767"/>
    </source>
</evidence>
<proteinExistence type="predicted"/>
<reference evidence="2 3" key="1">
    <citation type="submission" date="2016-09" db="EMBL/GenBank/DDBJ databases">
        <title>The draft genome of Dichanthelium oligosanthes: A C3 panicoid grass species.</title>
        <authorList>
            <person name="Studer A.J."/>
            <person name="Schnable J.C."/>
            <person name="Brutnell T.P."/>
        </authorList>
    </citation>
    <scope>NUCLEOTIDE SEQUENCE [LARGE SCALE GENOMIC DNA]</scope>
    <source>
        <strain evidence="3">cv. Kellogg 1175</strain>
        <tissue evidence="2">Leaf</tissue>
    </source>
</reference>
<dbReference type="EMBL" id="LWDX02000828">
    <property type="protein sequence ID" value="OEL38705.1"/>
    <property type="molecule type" value="Genomic_DNA"/>
</dbReference>
<feature type="region of interest" description="Disordered" evidence="1">
    <location>
        <begin position="125"/>
        <end position="157"/>
    </location>
</feature>
<protein>
    <submittedName>
        <fullName evidence="2">Uncharacterized protein</fullName>
    </submittedName>
</protein>
<evidence type="ECO:0000256" key="1">
    <source>
        <dbReference type="SAM" id="MobiDB-lite"/>
    </source>
</evidence>
<dbReference type="Proteomes" id="UP000095767">
    <property type="component" value="Unassembled WGS sequence"/>
</dbReference>
<keyword evidence="3" id="KW-1185">Reference proteome</keyword>